<accession>A0A1I7BHG9</accession>
<reference evidence="2" key="1">
    <citation type="submission" date="2016-10" db="EMBL/GenBank/DDBJ databases">
        <authorList>
            <person name="Varghese N."/>
            <person name="Submissions S."/>
        </authorList>
    </citation>
    <scope>NUCLEOTIDE SEQUENCE [LARGE SCALE GENOMIC DNA]</scope>
    <source>
        <strain evidence="2">DSM 46136</strain>
    </source>
</reference>
<dbReference type="Pfam" id="PF20242">
    <property type="entry name" value="Emfourin"/>
    <property type="match status" value="1"/>
</dbReference>
<gene>
    <name evidence="1" type="ORF">SAMN05660657_03575</name>
</gene>
<dbReference type="RefSeq" id="WP_093581358.1">
    <property type="nucleotide sequence ID" value="NZ_FPBA01000014.1"/>
</dbReference>
<evidence type="ECO:0000313" key="2">
    <source>
        <dbReference type="Proteomes" id="UP000199546"/>
    </source>
</evidence>
<organism evidence="1 2">
    <name type="scientific">Geodermatophilus amargosae</name>
    <dbReference type="NCBI Taxonomy" id="1296565"/>
    <lineage>
        <taxon>Bacteria</taxon>
        <taxon>Bacillati</taxon>
        <taxon>Actinomycetota</taxon>
        <taxon>Actinomycetes</taxon>
        <taxon>Geodermatophilales</taxon>
        <taxon>Geodermatophilaceae</taxon>
        <taxon>Geodermatophilus</taxon>
    </lineage>
</organism>
<dbReference type="Proteomes" id="UP000199546">
    <property type="component" value="Unassembled WGS sequence"/>
</dbReference>
<dbReference type="STRING" id="1296565.SAMN05660657_03575"/>
<evidence type="ECO:0000313" key="1">
    <source>
        <dbReference type="EMBL" id="SFT86618.1"/>
    </source>
</evidence>
<dbReference type="AlphaFoldDB" id="A0A1I7BHG9"/>
<protein>
    <submittedName>
        <fullName evidence="1">Uncharacterized protein</fullName>
    </submittedName>
</protein>
<dbReference type="EMBL" id="FPBA01000014">
    <property type="protein sequence ID" value="SFT86618.1"/>
    <property type="molecule type" value="Genomic_DNA"/>
</dbReference>
<dbReference type="InterPro" id="IPR049457">
    <property type="entry name" value="Emfourin"/>
</dbReference>
<proteinExistence type="predicted"/>
<keyword evidence="2" id="KW-1185">Reference proteome</keyword>
<name>A0A1I7BHG9_9ACTN</name>
<dbReference type="OrthoDB" id="6956709at2"/>
<sequence length="107" mass="11558">MASESSSEHVRVHFRRSGGLFAGNRLEVDVGREDLDPAAAEALDRVLDGPRPEAPPAPAGAADGYQYDLTVRRGEEVVSLRLDESGLPPELVPLVDALEQRALDRRG</sequence>